<gene>
    <name evidence="3" type="ORF">ALMOND_2B027860</name>
</gene>
<dbReference type="PANTHER" id="PTHR36040">
    <property type="entry name" value="OS04G0188500 PROTEIN"/>
    <property type="match status" value="1"/>
</dbReference>
<reference evidence="4" key="1">
    <citation type="journal article" date="2020" name="Plant J.">
        <title>Transposons played a major role in the diversification between the closely related almond and peach genomes: results from the almond genome sequence.</title>
        <authorList>
            <person name="Alioto T."/>
            <person name="Alexiou K.G."/>
            <person name="Bardil A."/>
            <person name="Barteri F."/>
            <person name="Castanera R."/>
            <person name="Cruz F."/>
            <person name="Dhingra A."/>
            <person name="Duval H."/>
            <person name="Fernandez I Marti A."/>
            <person name="Frias L."/>
            <person name="Galan B."/>
            <person name="Garcia J.L."/>
            <person name="Howad W."/>
            <person name="Gomez-Garrido J."/>
            <person name="Gut M."/>
            <person name="Julca I."/>
            <person name="Morata J."/>
            <person name="Puigdomenech P."/>
            <person name="Ribeca P."/>
            <person name="Rubio Cabetas M.J."/>
            <person name="Vlasova A."/>
            <person name="Wirthensohn M."/>
            <person name="Garcia-Mas J."/>
            <person name="Gabaldon T."/>
            <person name="Casacuberta J.M."/>
            <person name="Arus P."/>
        </authorList>
    </citation>
    <scope>NUCLEOTIDE SEQUENCE [LARGE SCALE GENOMIC DNA]</scope>
    <source>
        <strain evidence="4">cv. Texas</strain>
    </source>
</reference>
<accession>A0A5E4F9U5</accession>
<organism evidence="3 4">
    <name type="scientific">Prunus dulcis</name>
    <name type="common">Almond</name>
    <name type="synonym">Amygdalus dulcis</name>
    <dbReference type="NCBI Taxonomy" id="3755"/>
    <lineage>
        <taxon>Eukaryota</taxon>
        <taxon>Viridiplantae</taxon>
        <taxon>Streptophyta</taxon>
        <taxon>Embryophyta</taxon>
        <taxon>Tracheophyta</taxon>
        <taxon>Spermatophyta</taxon>
        <taxon>Magnoliopsida</taxon>
        <taxon>eudicotyledons</taxon>
        <taxon>Gunneridae</taxon>
        <taxon>Pentapetalae</taxon>
        <taxon>rosids</taxon>
        <taxon>fabids</taxon>
        <taxon>Rosales</taxon>
        <taxon>Rosaceae</taxon>
        <taxon>Amygdaloideae</taxon>
        <taxon>Amygdaleae</taxon>
        <taxon>Prunus</taxon>
    </lineage>
</organism>
<proteinExistence type="predicted"/>
<dbReference type="InParanoid" id="A0A5E4F9U5"/>
<feature type="chain" id="PRO_5022813129" evidence="2">
    <location>
        <begin position="19"/>
        <end position="78"/>
    </location>
</feature>
<dbReference type="Gramene" id="VVA23809">
    <property type="protein sequence ID" value="VVA23809"/>
    <property type="gene ID" value="Prudul26B027860"/>
</dbReference>
<name>A0A5E4F9U5_PRUDU</name>
<dbReference type="EMBL" id="CABIKO010000074">
    <property type="protein sequence ID" value="VVA23809.1"/>
    <property type="molecule type" value="Genomic_DNA"/>
</dbReference>
<sequence>MKLLALALILMVASSSFAAGKTSNEHDGYLHGRELGEEAEVGQGGYDGYPGSSVNNHHHLPWQDFNSKDGSDNDNGGG</sequence>
<protein>
    <submittedName>
        <fullName evidence="3">PREDICTED: CICLE_v10029727mg</fullName>
    </submittedName>
</protein>
<feature type="compositionally biased region" description="Basic and acidic residues" evidence="1">
    <location>
        <begin position="23"/>
        <end position="36"/>
    </location>
</feature>
<dbReference type="PANTHER" id="PTHR36040:SF5">
    <property type="entry name" value="TRANSMEMBRANE PROTEIN"/>
    <property type="match status" value="1"/>
</dbReference>
<dbReference type="AlphaFoldDB" id="A0A5E4F9U5"/>
<dbReference type="OMA" id="INNHHFR"/>
<keyword evidence="2" id="KW-0732">Signal</keyword>
<evidence type="ECO:0000313" key="3">
    <source>
        <dbReference type="EMBL" id="VVA23809.1"/>
    </source>
</evidence>
<feature type="signal peptide" evidence="2">
    <location>
        <begin position="1"/>
        <end position="18"/>
    </location>
</feature>
<evidence type="ECO:0000313" key="4">
    <source>
        <dbReference type="Proteomes" id="UP000327085"/>
    </source>
</evidence>
<feature type="region of interest" description="Disordered" evidence="1">
    <location>
        <begin position="20"/>
        <end position="78"/>
    </location>
</feature>
<dbReference type="Proteomes" id="UP000327085">
    <property type="component" value="Chromosome 6"/>
</dbReference>
<evidence type="ECO:0000256" key="1">
    <source>
        <dbReference type="SAM" id="MobiDB-lite"/>
    </source>
</evidence>
<evidence type="ECO:0000256" key="2">
    <source>
        <dbReference type="SAM" id="SignalP"/>
    </source>
</evidence>